<accession>A0AAD5LW81</accession>
<evidence type="ECO:0000256" key="1">
    <source>
        <dbReference type="ARBA" id="ARBA00022553"/>
    </source>
</evidence>
<dbReference type="PANTHER" id="PTHR12356:SF17">
    <property type="entry name" value="CS DOMAIN-CONTAINING PROTEIN"/>
    <property type="match status" value="1"/>
</dbReference>
<dbReference type="CDD" id="cd06467">
    <property type="entry name" value="p23_NUDC_like"/>
    <property type="match status" value="1"/>
</dbReference>
<dbReference type="InterPro" id="IPR007052">
    <property type="entry name" value="CS_dom"/>
</dbReference>
<dbReference type="Proteomes" id="UP001209570">
    <property type="component" value="Unassembled WGS sequence"/>
</dbReference>
<dbReference type="PANTHER" id="PTHR12356">
    <property type="entry name" value="NUCLEAR MOVEMENT PROTEIN NUDC"/>
    <property type="match status" value="1"/>
</dbReference>
<dbReference type="GO" id="GO:0051082">
    <property type="term" value="F:unfolded protein binding"/>
    <property type="evidence" value="ECO:0007669"/>
    <property type="project" value="TreeGrafter"/>
</dbReference>
<feature type="region of interest" description="Disordered" evidence="2">
    <location>
        <begin position="93"/>
        <end position="125"/>
    </location>
</feature>
<evidence type="ECO:0000313" key="4">
    <source>
        <dbReference type="EMBL" id="KAJ0394060.1"/>
    </source>
</evidence>
<evidence type="ECO:0000313" key="5">
    <source>
        <dbReference type="Proteomes" id="UP001209570"/>
    </source>
</evidence>
<dbReference type="InterPro" id="IPR008978">
    <property type="entry name" value="HSP20-like_chaperone"/>
</dbReference>
<organism evidence="4 5">
    <name type="scientific">Pythium insidiosum</name>
    <name type="common">Pythiosis disease agent</name>
    <dbReference type="NCBI Taxonomy" id="114742"/>
    <lineage>
        <taxon>Eukaryota</taxon>
        <taxon>Sar</taxon>
        <taxon>Stramenopiles</taxon>
        <taxon>Oomycota</taxon>
        <taxon>Peronosporomycetes</taxon>
        <taxon>Pythiales</taxon>
        <taxon>Pythiaceae</taxon>
        <taxon>Pythium</taxon>
    </lineage>
</organism>
<comment type="caution">
    <text evidence="4">The sequence shown here is derived from an EMBL/GenBank/DDBJ whole genome shotgun (WGS) entry which is preliminary data.</text>
</comment>
<dbReference type="PROSITE" id="PS51203">
    <property type="entry name" value="CS"/>
    <property type="match status" value="1"/>
</dbReference>
<proteinExistence type="predicted"/>
<dbReference type="Pfam" id="PF14050">
    <property type="entry name" value="Nudc_N"/>
    <property type="match status" value="1"/>
</dbReference>
<dbReference type="Gene3D" id="2.60.40.790">
    <property type="match status" value="1"/>
</dbReference>
<dbReference type="InterPro" id="IPR037898">
    <property type="entry name" value="NudC_fam"/>
</dbReference>
<keyword evidence="5" id="KW-1185">Reference proteome</keyword>
<name>A0AAD5LW81_PYTIN</name>
<evidence type="ECO:0000259" key="3">
    <source>
        <dbReference type="PROSITE" id="PS51203"/>
    </source>
</evidence>
<sequence length="289" mass="31709">MAPPSPTATASASAAATAAAAGRHDELFLSLAQQHGSIESLLDSFFDFLHRKTDFYVVTADPAGRRMGFRRGDAQRKVLEAFARYPLRDVDAEPAEPLAPARPTPKPRKKETPPPVKLTDKGKQLPIGNGGVTERYSWTQTLEDVTVLVPVPEGTSAKDIACDLHPQRVRVSVRARGNSAAAVLLDGEFPERIRADESLWSLENGATLQLSLEKVRKTWWASVLRGDAEIDTSEVDSTRQISEYDEVTQGAIRKAMFDQRQRQLGLPTSEELATEQLLAQARQAPNCPI</sequence>
<gene>
    <name evidence="4" type="ORF">P43SY_002161</name>
</gene>
<keyword evidence="1" id="KW-0597">Phosphoprotein</keyword>
<dbReference type="GO" id="GO:0005737">
    <property type="term" value="C:cytoplasm"/>
    <property type="evidence" value="ECO:0007669"/>
    <property type="project" value="TreeGrafter"/>
</dbReference>
<dbReference type="InterPro" id="IPR025934">
    <property type="entry name" value="NudC_N_dom"/>
</dbReference>
<dbReference type="EMBL" id="JAKCXM010000438">
    <property type="protein sequence ID" value="KAJ0394060.1"/>
    <property type="molecule type" value="Genomic_DNA"/>
</dbReference>
<dbReference type="AlphaFoldDB" id="A0AAD5LW81"/>
<feature type="domain" description="CS" evidence="3">
    <location>
        <begin position="131"/>
        <end position="224"/>
    </location>
</feature>
<protein>
    <recommendedName>
        <fullName evidence="3">CS domain-containing protein</fullName>
    </recommendedName>
</protein>
<reference evidence="4" key="1">
    <citation type="submission" date="2021-12" db="EMBL/GenBank/DDBJ databases">
        <title>Prjna785345.</title>
        <authorList>
            <person name="Rujirawat T."/>
            <person name="Krajaejun T."/>
        </authorList>
    </citation>
    <scope>NUCLEOTIDE SEQUENCE</scope>
    <source>
        <strain evidence="4">Pi057C3</strain>
    </source>
</reference>
<dbReference type="GO" id="GO:0006457">
    <property type="term" value="P:protein folding"/>
    <property type="evidence" value="ECO:0007669"/>
    <property type="project" value="TreeGrafter"/>
</dbReference>
<dbReference type="Pfam" id="PF04969">
    <property type="entry name" value="CS"/>
    <property type="match status" value="1"/>
</dbReference>
<dbReference type="SUPFAM" id="SSF49764">
    <property type="entry name" value="HSP20-like chaperones"/>
    <property type="match status" value="1"/>
</dbReference>
<evidence type="ECO:0000256" key="2">
    <source>
        <dbReference type="SAM" id="MobiDB-lite"/>
    </source>
</evidence>